<keyword evidence="1" id="KW-0472">Membrane</keyword>
<name>A0A7W6UVD6_9HYPH</name>
<dbReference type="InterPro" id="IPR012373">
    <property type="entry name" value="Ferrdict_sens_TM"/>
</dbReference>
<dbReference type="Gene3D" id="3.55.50.30">
    <property type="match status" value="1"/>
</dbReference>
<keyword evidence="1 6" id="KW-0812">Transmembrane</keyword>
<feature type="domain" description="FecR protein" evidence="2">
    <location>
        <begin position="110"/>
        <end position="201"/>
    </location>
</feature>
<dbReference type="InterPro" id="IPR032623">
    <property type="entry name" value="FecR_N"/>
</dbReference>
<protein>
    <submittedName>
        <fullName evidence="6">Transmembrane sensor</fullName>
    </submittedName>
</protein>
<feature type="transmembrane region" description="Helical" evidence="1">
    <location>
        <begin position="84"/>
        <end position="101"/>
    </location>
</feature>
<gene>
    <name evidence="5" type="ORF">GGE31_000846</name>
    <name evidence="4" type="ORF">GGE33_000939</name>
    <name evidence="6" type="ORF">GGE35_000844</name>
</gene>
<keyword evidence="1" id="KW-1133">Transmembrane helix</keyword>
<evidence type="ECO:0000313" key="9">
    <source>
        <dbReference type="Proteomes" id="UP000576087"/>
    </source>
</evidence>
<reference evidence="7 8" key="1">
    <citation type="submission" date="2020-08" db="EMBL/GenBank/DDBJ databases">
        <title>Genomic Encyclopedia of Type Strains, Phase IV (KMG-V): Genome sequencing to study the core and pangenomes of soil and plant-associated prokaryotes.</title>
        <authorList>
            <person name="Whitman W."/>
        </authorList>
    </citation>
    <scope>NUCLEOTIDE SEQUENCE [LARGE SCALE GENOMIC DNA]</scope>
    <source>
        <strain evidence="5 8">SEMIA 444</strain>
        <strain evidence="4 7">SEMIA 448</strain>
        <strain evidence="6 9">SEMIA 452</strain>
    </source>
</reference>
<evidence type="ECO:0000313" key="4">
    <source>
        <dbReference type="EMBL" id="MBB4347231.1"/>
    </source>
</evidence>
<dbReference type="Pfam" id="PF04773">
    <property type="entry name" value="FecR"/>
    <property type="match status" value="1"/>
</dbReference>
<dbReference type="Pfam" id="PF16220">
    <property type="entry name" value="DUF4880"/>
    <property type="match status" value="1"/>
</dbReference>
<dbReference type="EMBL" id="JACIGY010000001">
    <property type="protein sequence ID" value="MBB4410375.1"/>
    <property type="molecule type" value="Genomic_DNA"/>
</dbReference>
<keyword evidence="8" id="KW-1185">Reference proteome</keyword>
<dbReference type="GO" id="GO:0016989">
    <property type="term" value="F:sigma factor antagonist activity"/>
    <property type="evidence" value="ECO:0007669"/>
    <property type="project" value="TreeGrafter"/>
</dbReference>
<dbReference type="Proteomes" id="UP000524535">
    <property type="component" value="Unassembled WGS sequence"/>
</dbReference>
<dbReference type="PIRSF" id="PIRSF018266">
    <property type="entry name" value="FecR"/>
    <property type="match status" value="1"/>
</dbReference>
<evidence type="ECO:0000313" key="7">
    <source>
        <dbReference type="Proteomes" id="UP000520770"/>
    </source>
</evidence>
<dbReference type="EMBL" id="JACIHM010000001">
    <property type="protein sequence ID" value="MBB4445062.1"/>
    <property type="molecule type" value="Genomic_DNA"/>
</dbReference>
<feature type="domain" description="FecR N-terminal" evidence="3">
    <location>
        <begin position="14"/>
        <end position="54"/>
    </location>
</feature>
<evidence type="ECO:0000256" key="1">
    <source>
        <dbReference type="SAM" id="Phobius"/>
    </source>
</evidence>
<dbReference type="Proteomes" id="UP000520770">
    <property type="component" value="Unassembled WGS sequence"/>
</dbReference>
<evidence type="ECO:0000259" key="2">
    <source>
        <dbReference type="Pfam" id="PF04773"/>
    </source>
</evidence>
<dbReference type="Proteomes" id="UP000576087">
    <property type="component" value="Unassembled WGS sequence"/>
</dbReference>
<accession>A0A7W6UVD6</accession>
<evidence type="ECO:0000313" key="6">
    <source>
        <dbReference type="EMBL" id="MBB4445062.1"/>
    </source>
</evidence>
<dbReference type="PANTHER" id="PTHR30273:SF2">
    <property type="entry name" value="PROTEIN FECR"/>
    <property type="match status" value="1"/>
</dbReference>
<comment type="caution">
    <text evidence="6">The sequence shown here is derived from an EMBL/GenBank/DDBJ whole genome shotgun (WGS) entry which is preliminary data.</text>
</comment>
<dbReference type="AlphaFoldDB" id="A0A7W6UVD6"/>
<organism evidence="6 9">
    <name type="scientific">Aliirhizobium cellulosilyticum</name>
    <dbReference type="NCBI Taxonomy" id="393664"/>
    <lineage>
        <taxon>Bacteria</taxon>
        <taxon>Pseudomonadati</taxon>
        <taxon>Pseudomonadota</taxon>
        <taxon>Alphaproteobacteria</taxon>
        <taxon>Hyphomicrobiales</taxon>
        <taxon>Rhizobiaceae</taxon>
        <taxon>Aliirhizobium</taxon>
    </lineage>
</organism>
<evidence type="ECO:0000259" key="3">
    <source>
        <dbReference type="Pfam" id="PF16220"/>
    </source>
</evidence>
<dbReference type="EMBL" id="JACIGW010000001">
    <property type="protein sequence ID" value="MBB4347231.1"/>
    <property type="molecule type" value="Genomic_DNA"/>
</dbReference>
<dbReference type="PANTHER" id="PTHR30273">
    <property type="entry name" value="PERIPLASMIC SIGNAL SENSOR AND SIGMA FACTOR ACTIVATOR FECR-RELATED"/>
    <property type="match status" value="1"/>
</dbReference>
<sequence>MADTKANEKKLRAQAVDWMLRLQEDPDDAALQERFQHWLNEDPARGQIFDRARRAMGDASHLLSNDLDFTRNAAHKPLLRPRNVVAGLLLVIAGSIAFTLADGPMRLRADVMTGTGQKQIVTLADGSKVEMNAESAIAIHLLPNERRITLLRGEAFFEVAADQTRPFVVKAGKGTITALGTAFDINLTKRETMVVVTEHAVMVASENGDRAHRLHEGEQISYDPDGRLQVAEAADMDTATAWRQGRIVFDNTPLSLVVEQIDRYIPGRIVIAQSDLADRRISGSLDLAHPDAALDAFANAIGIRITRLGPYLAVLRR</sequence>
<proteinExistence type="predicted"/>
<dbReference type="InterPro" id="IPR006860">
    <property type="entry name" value="FecR"/>
</dbReference>
<evidence type="ECO:0000313" key="8">
    <source>
        <dbReference type="Proteomes" id="UP000524535"/>
    </source>
</evidence>
<dbReference type="RefSeq" id="WP_183821408.1">
    <property type="nucleotide sequence ID" value="NZ_JACIGW010000001.1"/>
</dbReference>
<dbReference type="Gene3D" id="2.60.120.1440">
    <property type="match status" value="1"/>
</dbReference>
<evidence type="ECO:0000313" key="5">
    <source>
        <dbReference type="EMBL" id="MBB4410375.1"/>
    </source>
</evidence>